<keyword evidence="5" id="KW-0472">Membrane</keyword>
<evidence type="ECO:0000256" key="5">
    <source>
        <dbReference type="ARBA" id="ARBA00023136"/>
    </source>
</evidence>
<dbReference type="PANTHER" id="PTHR30028:SF0">
    <property type="entry name" value="PROTEIN ALUMINUM SENSITIVE 3"/>
    <property type="match status" value="1"/>
</dbReference>
<keyword evidence="7" id="KW-1185">Reference proteome</keyword>
<proteinExistence type="inferred from homology"/>
<protein>
    <submittedName>
        <fullName evidence="6">Iron export ABC transporter permease subunit FetB</fullName>
    </submittedName>
</protein>
<evidence type="ECO:0000256" key="2">
    <source>
        <dbReference type="ARBA" id="ARBA00005268"/>
    </source>
</evidence>
<dbReference type="KEGG" id="ccot:CCAX7_16990"/>
<sequence>MTDSIQHLTLAQILIATLLVAFSALVSIFFGLKLEKQLAVAALRTIAQLFLVGYILKYVFAVHHPVLVFLLIAIMVGFAAHASVSRAKRRYARVQLDAFLTLTASSIITGFIVTGVIIQIHPWYRPQYVIPLLGMILGNSLTGVSIALDQLLGDLTDHRDTIEMELAHGASAWEAARGPLADAVRRGMIPTINSMVVVGIVSLPGMMTGQILAGSDPLEAVKYQIVVMFMLAAATALGCMMITLLAYRRLFNAAQQLEERKILRS</sequence>
<evidence type="ECO:0000256" key="3">
    <source>
        <dbReference type="ARBA" id="ARBA00022692"/>
    </source>
</evidence>
<organism evidence="6 7">
    <name type="scientific">Capsulimonas corticalis</name>
    <dbReference type="NCBI Taxonomy" id="2219043"/>
    <lineage>
        <taxon>Bacteria</taxon>
        <taxon>Bacillati</taxon>
        <taxon>Armatimonadota</taxon>
        <taxon>Armatimonadia</taxon>
        <taxon>Capsulimonadales</taxon>
        <taxon>Capsulimonadaceae</taxon>
        <taxon>Capsulimonas</taxon>
    </lineage>
</organism>
<dbReference type="RefSeq" id="WP_119322484.1">
    <property type="nucleotide sequence ID" value="NZ_AP025739.1"/>
</dbReference>
<keyword evidence="3" id="KW-0812">Transmembrane</keyword>
<dbReference type="PANTHER" id="PTHR30028">
    <property type="entry name" value="UPF0014 INNER MEMBRANE PROTEIN YBBM-RELATED"/>
    <property type="match status" value="1"/>
</dbReference>
<evidence type="ECO:0000256" key="1">
    <source>
        <dbReference type="ARBA" id="ARBA00004141"/>
    </source>
</evidence>
<evidence type="ECO:0000313" key="6">
    <source>
        <dbReference type="EMBL" id="BDI29648.1"/>
    </source>
</evidence>
<dbReference type="FunCoup" id="A0A402CYU0">
    <property type="interactions" value="91"/>
</dbReference>
<evidence type="ECO:0000256" key="4">
    <source>
        <dbReference type="ARBA" id="ARBA00022989"/>
    </source>
</evidence>
<reference evidence="6 7" key="1">
    <citation type="journal article" date="2019" name="Int. J. Syst. Evol. Microbiol.">
        <title>Capsulimonas corticalis gen. nov., sp. nov., an aerobic capsulated bacterium, of a novel bacterial order, Capsulimonadales ord. nov., of the class Armatimonadia of the phylum Armatimonadetes.</title>
        <authorList>
            <person name="Li J."/>
            <person name="Kudo C."/>
            <person name="Tonouchi A."/>
        </authorList>
    </citation>
    <scope>NUCLEOTIDE SEQUENCE [LARGE SCALE GENOMIC DNA]</scope>
    <source>
        <strain evidence="6 7">AX-7</strain>
    </source>
</reference>
<name>A0A402CYU0_9BACT</name>
<evidence type="ECO:0000313" key="7">
    <source>
        <dbReference type="Proteomes" id="UP000287394"/>
    </source>
</evidence>
<dbReference type="InterPro" id="IPR005226">
    <property type="entry name" value="UPF0014_fam"/>
</dbReference>
<comment type="similarity">
    <text evidence="2">Belongs to the UPF0014 family.</text>
</comment>
<gene>
    <name evidence="6" type="ORF">CCAX7_16990</name>
</gene>
<dbReference type="Proteomes" id="UP000287394">
    <property type="component" value="Chromosome"/>
</dbReference>
<dbReference type="Pfam" id="PF03649">
    <property type="entry name" value="UPF0014"/>
    <property type="match status" value="1"/>
</dbReference>
<accession>A0A402CYU0</accession>
<dbReference type="EMBL" id="AP025739">
    <property type="protein sequence ID" value="BDI29648.1"/>
    <property type="molecule type" value="Genomic_DNA"/>
</dbReference>
<dbReference type="AlphaFoldDB" id="A0A402CYU0"/>
<dbReference type="OrthoDB" id="9791807at2"/>
<dbReference type="GO" id="GO:0005886">
    <property type="term" value="C:plasma membrane"/>
    <property type="evidence" value="ECO:0007669"/>
    <property type="project" value="TreeGrafter"/>
</dbReference>
<keyword evidence="4" id="KW-1133">Transmembrane helix</keyword>
<comment type="subcellular location">
    <subcellularLocation>
        <location evidence="1">Membrane</location>
        <topology evidence="1">Multi-pass membrane protein</topology>
    </subcellularLocation>
</comment>